<feature type="domain" description="B box-type" evidence="6">
    <location>
        <begin position="84"/>
        <end position="125"/>
    </location>
</feature>
<dbReference type="Gene3D" id="3.30.160.60">
    <property type="entry name" value="Classic Zinc Finger"/>
    <property type="match status" value="1"/>
</dbReference>
<dbReference type="InterPro" id="IPR001841">
    <property type="entry name" value="Znf_RING"/>
</dbReference>
<reference evidence="7" key="2">
    <citation type="submission" date="2025-09" db="UniProtKB">
        <authorList>
            <consortium name="Ensembl"/>
        </authorList>
    </citation>
    <scope>IDENTIFICATION</scope>
</reference>
<evidence type="ECO:0000256" key="3">
    <source>
        <dbReference type="ARBA" id="ARBA00022833"/>
    </source>
</evidence>
<evidence type="ECO:0000259" key="6">
    <source>
        <dbReference type="PROSITE" id="PS50119"/>
    </source>
</evidence>
<protein>
    <recommendedName>
        <fullName evidence="9">Zinc finger protein RFP</fullName>
    </recommendedName>
</protein>
<dbReference type="Pfam" id="PF15227">
    <property type="entry name" value="zf-C3HC4_4"/>
    <property type="match status" value="1"/>
</dbReference>
<dbReference type="PANTHER" id="PTHR24103">
    <property type="entry name" value="E3 UBIQUITIN-PROTEIN LIGASE TRIM"/>
    <property type="match status" value="1"/>
</dbReference>
<evidence type="ECO:0000256" key="1">
    <source>
        <dbReference type="ARBA" id="ARBA00022723"/>
    </source>
</evidence>
<dbReference type="InterPro" id="IPR013083">
    <property type="entry name" value="Znf_RING/FYVE/PHD"/>
</dbReference>
<dbReference type="Gene3D" id="3.30.40.10">
    <property type="entry name" value="Zinc/RING finger domain, C3HC4 (zinc finger)"/>
    <property type="match status" value="1"/>
</dbReference>
<keyword evidence="2 4" id="KW-0863">Zinc-finger</keyword>
<dbReference type="CDD" id="cd19762">
    <property type="entry name" value="Bbox2_TRIM7-like"/>
    <property type="match status" value="1"/>
</dbReference>
<dbReference type="PROSITE" id="PS50089">
    <property type="entry name" value="ZF_RING_2"/>
    <property type="match status" value="1"/>
</dbReference>
<evidence type="ECO:0000259" key="5">
    <source>
        <dbReference type="PROSITE" id="PS50089"/>
    </source>
</evidence>
<sequence>LNSSPDEMTCSICLDYFKDPVSLDCDHSFCRSCITQFWGGFATDVSCPQCRAIFPQRNLRLNRQLRNIVEAARELRLQTGREPEPERLCEKHKEPLKLFCKEDEIPICLVCDRSKEHRDHTVIPAEEAAEEFKVGIYCVCRVMTSVWACLQPRFPSRHSCHAVLYHHTTNISAPLQTGVSTELTPQLEYFTSDGRCFQESSRKITRGQQCSQGVCSLLFSDA</sequence>
<accession>A0A8C3T9L6</accession>
<dbReference type="Proteomes" id="UP000694403">
    <property type="component" value="Unplaced"/>
</dbReference>
<keyword evidence="1" id="KW-0479">Metal-binding</keyword>
<evidence type="ECO:0000256" key="2">
    <source>
        <dbReference type="ARBA" id="ARBA00022771"/>
    </source>
</evidence>
<dbReference type="PROSITE" id="PS50119">
    <property type="entry name" value="ZF_BBOX"/>
    <property type="match status" value="1"/>
</dbReference>
<keyword evidence="8" id="KW-1185">Reference proteome</keyword>
<reference evidence="7" key="1">
    <citation type="submission" date="2025-08" db="UniProtKB">
        <authorList>
            <consortium name="Ensembl"/>
        </authorList>
    </citation>
    <scope>IDENTIFICATION</scope>
</reference>
<dbReference type="InterPro" id="IPR050143">
    <property type="entry name" value="TRIM/RBCC"/>
</dbReference>
<dbReference type="GO" id="GO:0008270">
    <property type="term" value="F:zinc ion binding"/>
    <property type="evidence" value="ECO:0007669"/>
    <property type="project" value="UniProtKB-KW"/>
</dbReference>
<feature type="domain" description="RING-type" evidence="5">
    <location>
        <begin position="10"/>
        <end position="51"/>
    </location>
</feature>
<dbReference type="SUPFAM" id="SSF57850">
    <property type="entry name" value="RING/U-box"/>
    <property type="match status" value="1"/>
</dbReference>
<keyword evidence="3" id="KW-0862">Zinc</keyword>
<evidence type="ECO:0000313" key="7">
    <source>
        <dbReference type="Ensembl" id="ENSCSRP00000025151.1"/>
    </source>
</evidence>
<evidence type="ECO:0008006" key="9">
    <source>
        <dbReference type="Google" id="ProtNLM"/>
    </source>
</evidence>
<dbReference type="AlphaFoldDB" id="A0A8C3T9L6"/>
<dbReference type="Ensembl" id="ENSCSRT00000026215.1">
    <property type="protein sequence ID" value="ENSCSRP00000025151.1"/>
    <property type="gene ID" value="ENSCSRG00000018814.1"/>
</dbReference>
<dbReference type="PROSITE" id="PS00518">
    <property type="entry name" value="ZF_RING_1"/>
    <property type="match status" value="1"/>
</dbReference>
<organism evidence="7 8">
    <name type="scientific">Chelydra serpentina</name>
    <name type="common">Snapping turtle</name>
    <name type="synonym">Testudo serpentina</name>
    <dbReference type="NCBI Taxonomy" id="8475"/>
    <lineage>
        <taxon>Eukaryota</taxon>
        <taxon>Metazoa</taxon>
        <taxon>Chordata</taxon>
        <taxon>Craniata</taxon>
        <taxon>Vertebrata</taxon>
        <taxon>Euteleostomi</taxon>
        <taxon>Archelosauria</taxon>
        <taxon>Testudinata</taxon>
        <taxon>Testudines</taxon>
        <taxon>Cryptodira</taxon>
        <taxon>Durocryptodira</taxon>
        <taxon>Americhelydia</taxon>
        <taxon>Chelydroidea</taxon>
        <taxon>Chelydridae</taxon>
        <taxon>Chelydra</taxon>
    </lineage>
</organism>
<proteinExistence type="predicted"/>
<evidence type="ECO:0000313" key="8">
    <source>
        <dbReference type="Proteomes" id="UP000694403"/>
    </source>
</evidence>
<name>A0A8C3T9L6_CHESE</name>
<dbReference type="SMART" id="SM00184">
    <property type="entry name" value="RING"/>
    <property type="match status" value="1"/>
</dbReference>
<dbReference type="InterPro" id="IPR000315">
    <property type="entry name" value="Znf_B-box"/>
</dbReference>
<dbReference type="SMART" id="SM00336">
    <property type="entry name" value="BBOX"/>
    <property type="match status" value="1"/>
</dbReference>
<dbReference type="InterPro" id="IPR017907">
    <property type="entry name" value="Znf_RING_CS"/>
</dbReference>
<dbReference type="Pfam" id="PF00643">
    <property type="entry name" value="zf-B_box"/>
    <property type="match status" value="1"/>
</dbReference>
<evidence type="ECO:0000256" key="4">
    <source>
        <dbReference type="PROSITE-ProRule" id="PRU00024"/>
    </source>
</evidence>
<dbReference type="SUPFAM" id="SSF57845">
    <property type="entry name" value="B-box zinc-binding domain"/>
    <property type="match status" value="1"/>
</dbReference>